<evidence type="ECO:0000256" key="4">
    <source>
        <dbReference type="PROSITE-ProRule" id="PRU00228"/>
    </source>
</evidence>
<dbReference type="SMART" id="SM00666">
    <property type="entry name" value="PB1"/>
    <property type="match status" value="1"/>
</dbReference>
<dbReference type="InterPro" id="IPR000433">
    <property type="entry name" value="Znf_ZZ"/>
</dbReference>
<dbReference type="InterPro" id="IPR056893">
    <property type="entry name" value="UBA_Nbr1_C"/>
</dbReference>
<evidence type="ECO:0000256" key="3">
    <source>
        <dbReference type="ARBA" id="ARBA00022833"/>
    </source>
</evidence>
<dbReference type="SUPFAM" id="SSF54277">
    <property type="entry name" value="CAD &amp; PB1 domains"/>
    <property type="match status" value="1"/>
</dbReference>
<gene>
    <name evidence="7" type="ORF">QVD17_25422</name>
</gene>
<name>A0AAD8NVG6_TARER</name>
<dbReference type="Gene3D" id="2.60.40.10">
    <property type="entry name" value="Immunoglobulins"/>
    <property type="match status" value="1"/>
</dbReference>
<dbReference type="CDD" id="cd14319">
    <property type="entry name" value="UBA_NBR1"/>
    <property type="match status" value="1"/>
</dbReference>
<dbReference type="InterPro" id="IPR013783">
    <property type="entry name" value="Ig-like_fold"/>
</dbReference>
<dbReference type="InterPro" id="IPR000270">
    <property type="entry name" value="PB1_dom"/>
</dbReference>
<keyword evidence="1" id="KW-0479">Metal-binding</keyword>
<dbReference type="InterPro" id="IPR032350">
    <property type="entry name" value="Nbr1_FW"/>
</dbReference>
<dbReference type="AlphaFoldDB" id="A0AAD8NVG6"/>
<sequence>MSSSSIVIKVKYGETLRRINVTINDKKLVLDMVMLKKTIRSLFNLSSDVEFTMTYVDEDGDIVTLADDNDLHDVVRQSLNPLRISVSLINSNNFDGPALVSAFQTLNFEVPALEINQYMQRLEPNQLSQQRSNQDKLWQMSHGLGMFVFSHVAACINKLINVSGSSSGWLPGMINATNQFVFTAMRLINDAISQGHKLHFPINPHWNRNGLDNNGMVSIFHSGVRCDGCGAHPITEPRFKSKVKVSYNLCNVCFKVKGNATDYIRMDQPVNDFMRNIQPKEVYDPSLYAPLATLPHAMQALRSKLDSQAVLDVSWYIITIMAPSTVFTKVWRIRNNGSISWPYGSQLRWIKGERLSVLDDSVDVKIPVDGLPVGWELEIAVDFTAPKLPGRYASYWRMVSPSGELFGQTVWVLIQVKEKNLDETLINLTLPPVMNDLKAVNQDQSDPITYPTVDLSVMPLIMSTSAAPPPTAVVLPMSKGATSLPKVVVPLLNSKVVVPQMDSFVVPPSSSGGVLEWDQMLDELQEMGFIDVEANKRLLKKHNGSIKLVVVELINEENKVATVLINDEKA</sequence>
<dbReference type="Gene3D" id="1.10.8.10">
    <property type="entry name" value="DNA helicase RuvA subunit, C-terminal domain"/>
    <property type="match status" value="1"/>
</dbReference>
<keyword evidence="3" id="KW-0862">Zinc</keyword>
<dbReference type="SMART" id="SM00291">
    <property type="entry name" value="ZnF_ZZ"/>
    <property type="match status" value="1"/>
</dbReference>
<keyword evidence="8" id="KW-1185">Reference proteome</keyword>
<dbReference type="Proteomes" id="UP001229421">
    <property type="component" value="Unassembled WGS sequence"/>
</dbReference>
<proteinExistence type="predicted"/>
<evidence type="ECO:0000259" key="6">
    <source>
        <dbReference type="PROSITE" id="PS51745"/>
    </source>
</evidence>
<evidence type="ECO:0000313" key="8">
    <source>
        <dbReference type="Proteomes" id="UP001229421"/>
    </source>
</evidence>
<dbReference type="InterPro" id="IPR053793">
    <property type="entry name" value="PB1-like"/>
</dbReference>
<dbReference type="CDD" id="cd14947">
    <property type="entry name" value="NBR1_like"/>
    <property type="match status" value="1"/>
</dbReference>
<dbReference type="Gene3D" id="3.10.20.90">
    <property type="entry name" value="Phosphatidylinositol 3-kinase Catalytic Subunit, Chain A, domain 1"/>
    <property type="match status" value="1"/>
</dbReference>
<evidence type="ECO:0000256" key="2">
    <source>
        <dbReference type="ARBA" id="ARBA00022771"/>
    </source>
</evidence>
<keyword evidence="2 4" id="KW-0863">Zinc-finger</keyword>
<feature type="domain" description="PB1" evidence="6">
    <location>
        <begin position="5"/>
        <end position="89"/>
    </location>
</feature>
<dbReference type="GO" id="GO:0008270">
    <property type="term" value="F:zinc ion binding"/>
    <property type="evidence" value="ECO:0007669"/>
    <property type="project" value="UniProtKB-KW"/>
</dbReference>
<dbReference type="Gene3D" id="3.30.60.90">
    <property type="match status" value="1"/>
</dbReference>
<dbReference type="Pfam" id="PF24932">
    <property type="entry name" value="UBA_NBR1_C"/>
    <property type="match status" value="1"/>
</dbReference>
<dbReference type="PROSITE" id="PS50135">
    <property type="entry name" value="ZF_ZZ_2"/>
    <property type="match status" value="1"/>
</dbReference>
<dbReference type="SUPFAM" id="SSF46934">
    <property type="entry name" value="UBA-like"/>
    <property type="match status" value="1"/>
</dbReference>
<dbReference type="EMBL" id="JAUHHV010000006">
    <property type="protein sequence ID" value="KAK1422356.1"/>
    <property type="molecule type" value="Genomic_DNA"/>
</dbReference>
<reference evidence="7" key="1">
    <citation type="journal article" date="2023" name="bioRxiv">
        <title>Improved chromosome-level genome assembly for marigold (Tagetes erecta).</title>
        <authorList>
            <person name="Jiang F."/>
            <person name="Yuan L."/>
            <person name="Wang S."/>
            <person name="Wang H."/>
            <person name="Xu D."/>
            <person name="Wang A."/>
            <person name="Fan W."/>
        </authorList>
    </citation>
    <scope>NUCLEOTIDE SEQUENCE</scope>
    <source>
        <strain evidence="7">WSJ</strain>
        <tissue evidence="7">Leaf</tissue>
    </source>
</reference>
<dbReference type="InterPro" id="IPR043145">
    <property type="entry name" value="Znf_ZZ_sf"/>
</dbReference>
<dbReference type="PANTHER" id="PTHR20930">
    <property type="entry name" value="OVARIAN CARCINOMA ANTIGEN CA125-RELATED"/>
    <property type="match status" value="1"/>
</dbReference>
<dbReference type="InterPro" id="IPR009060">
    <property type="entry name" value="UBA-like_sf"/>
</dbReference>
<dbReference type="PROSITE" id="PS51745">
    <property type="entry name" value="PB1"/>
    <property type="match status" value="1"/>
</dbReference>
<dbReference type="PANTHER" id="PTHR20930:SF0">
    <property type="entry name" value="PROTEIN ILRUN"/>
    <property type="match status" value="1"/>
</dbReference>
<dbReference type="Pfam" id="PF16158">
    <property type="entry name" value="N_BRCA1_IG"/>
    <property type="match status" value="1"/>
</dbReference>
<dbReference type="Pfam" id="PF00569">
    <property type="entry name" value="ZZ"/>
    <property type="match status" value="1"/>
</dbReference>
<dbReference type="Pfam" id="PF00564">
    <property type="entry name" value="PB1"/>
    <property type="match status" value="1"/>
</dbReference>
<evidence type="ECO:0000259" key="5">
    <source>
        <dbReference type="PROSITE" id="PS50135"/>
    </source>
</evidence>
<evidence type="ECO:0000256" key="1">
    <source>
        <dbReference type="ARBA" id="ARBA00022723"/>
    </source>
</evidence>
<accession>A0AAD8NVG6</accession>
<comment type="caution">
    <text evidence="7">The sequence shown here is derived from an EMBL/GenBank/DDBJ whole genome shotgun (WGS) entry which is preliminary data.</text>
</comment>
<protein>
    <submittedName>
        <fullName evidence="7">Uncharacterized protein</fullName>
    </submittedName>
</protein>
<organism evidence="7 8">
    <name type="scientific">Tagetes erecta</name>
    <name type="common">African marigold</name>
    <dbReference type="NCBI Taxonomy" id="13708"/>
    <lineage>
        <taxon>Eukaryota</taxon>
        <taxon>Viridiplantae</taxon>
        <taxon>Streptophyta</taxon>
        <taxon>Embryophyta</taxon>
        <taxon>Tracheophyta</taxon>
        <taxon>Spermatophyta</taxon>
        <taxon>Magnoliopsida</taxon>
        <taxon>eudicotyledons</taxon>
        <taxon>Gunneridae</taxon>
        <taxon>Pentapetalae</taxon>
        <taxon>asterids</taxon>
        <taxon>campanulids</taxon>
        <taxon>Asterales</taxon>
        <taxon>Asteraceae</taxon>
        <taxon>Asteroideae</taxon>
        <taxon>Heliantheae alliance</taxon>
        <taxon>Tageteae</taxon>
        <taxon>Tagetes</taxon>
    </lineage>
</organism>
<dbReference type="SUPFAM" id="SSF57850">
    <property type="entry name" value="RING/U-box"/>
    <property type="match status" value="1"/>
</dbReference>
<evidence type="ECO:0000313" key="7">
    <source>
        <dbReference type="EMBL" id="KAK1422356.1"/>
    </source>
</evidence>
<feature type="domain" description="ZZ-type" evidence="5">
    <location>
        <begin position="221"/>
        <end position="271"/>
    </location>
</feature>